<proteinExistence type="predicted"/>
<name>A0A9Q0W2U4_9ROSI</name>
<accession>A0A9Q0W2U4</accession>
<evidence type="ECO:0000313" key="2">
    <source>
        <dbReference type="EMBL" id="KAJ6759616.1"/>
    </source>
</evidence>
<dbReference type="Proteomes" id="UP001151752">
    <property type="component" value="Chromosome 18"/>
</dbReference>
<comment type="caution">
    <text evidence="2">The sequence shown here is derived from an EMBL/GenBank/DDBJ whole genome shotgun (WGS) entry which is preliminary data.</text>
</comment>
<dbReference type="EMBL" id="JAPFFM010000006">
    <property type="protein sequence ID" value="KAJ6759616.1"/>
    <property type="molecule type" value="Genomic_DNA"/>
</dbReference>
<feature type="region of interest" description="Disordered" evidence="1">
    <location>
        <begin position="117"/>
        <end position="176"/>
    </location>
</feature>
<gene>
    <name evidence="2" type="ORF">OIU74_026145</name>
</gene>
<sequence length="176" mass="18571">MLGWSAATALRVARPSSPRSCAQLSPYELNYGQAGLEARCNSVEQAISIYVRQEVLCVKDAASVARPIGMVDPQSTPISSGVRIGGRQSHASAREGRREAGEACKVAAKAAAKAMPVMREPGGGFGGRGCGRRIRQPGGEQQNSSARGAVPARRKIRQPRQCQGIRQPRGQPAVPA</sequence>
<dbReference type="AlphaFoldDB" id="A0A9Q0W2U4"/>
<keyword evidence="3" id="KW-1185">Reference proteome</keyword>
<evidence type="ECO:0000256" key="1">
    <source>
        <dbReference type="SAM" id="MobiDB-lite"/>
    </source>
</evidence>
<reference evidence="2" key="2">
    <citation type="journal article" date="2023" name="Int. J. Mol. Sci.">
        <title>De Novo Assembly and Annotation of 11 Diverse Shrub Willow (Salix) Genomes Reveals Novel Gene Organization in Sex-Linked Regions.</title>
        <authorList>
            <person name="Hyden B."/>
            <person name="Feng K."/>
            <person name="Yates T.B."/>
            <person name="Jawdy S."/>
            <person name="Cereghino C."/>
            <person name="Smart L.B."/>
            <person name="Muchero W."/>
        </authorList>
    </citation>
    <scope>NUCLEOTIDE SEQUENCE</scope>
    <source>
        <tissue evidence="2">Shoot tip</tissue>
    </source>
</reference>
<reference evidence="2" key="1">
    <citation type="submission" date="2022-11" db="EMBL/GenBank/DDBJ databases">
        <authorList>
            <person name="Hyden B.L."/>
            <person name="Feng K."/>
            <person name="Yates T."/>
            <person name="Jawdy S."/>
            <person name="Smart L.B."/>
            <person name="Muchero W."/>
        </authorList>
    </citation>
    <scope>NUCLEOTIDE SEQUENCE</scope>
    <source>
        <tissue evidence="2">Shoot tip</tissue>
    </source>
</reference>
<feature type="region of interest" description="Disordered" evidence="1">
    <location>
        <begin position="76"/>
        <end position="100"/>
    </location>
</feature>
<protein>
    <submittedName>
        <fullName evidence="2">Uncharacterized protein</fullName>
    </submittedName>
</protein>
<organism evidence="2 3">
    <name type="scientific">Salix koriyanagi</name>
    <dbReference type="NCBI Taxonomy" id="2511006"/>
    <lineage>
        <taxon>Eukaryota</taxon>
        <taxon>Viridiplantae</taxon>
        <taxon>Streptophyta</taxon>
        <taxon>Embryophyta</taxon>
        <taxon>Tracheophyta</taxon>
        <taxon>Spermatophyta</taxon>
        <taxon>Magnoliopsida</taxon>
        <taxon>eudicotyledons</taxon>
        <taxon>Gunneridae</taxon>
        <taxon>Pentapetalae</taxon>
        <taxon>rosids</taxon>
        <taxon>fabids</taxon>
        <taxon>Malpighiales</taxon>
        <taxon>Salicaceae</taxon>
        <taxon>Saliceae</taxon>
        <taxon>Salix</taxon>
    </lineage>
</organism>
<evidence type="ECO:0000313" key="3">
    <source>
        <dbReference type="Proteomes" id="UP001151752"/>
    </source>
</evidence>